<dbReference type="EMBL" id="UZAU01000018">
    <property type="status" value="NOT_ANNOTATED_CDS"/>
    <property type="molecule type" value="Genomic_DNA"/>
</dbReference>
<keyword evidence="2" id="KW-1185">Reference proteome</keyword>
<evidence type="ECO:0008006" key="3">
    <source>
        <dbReference type="Google" id="ProtNLM"/>
    </source>
</evidence>
<organism evidence="1 2">
    <name type="scientific">Cannabis sativa</name>
    <name type="common">Hemp</name>
    <name type="synonym">Marijuana</name>
    <dbReference type="NCBI Taxonomy" id="3483"/>
    <lineage>
        <taxon>Eukaryota</taxon>
        <taxon>Viridiplantae</taxon>
        <taxon>Streptophyta</taxon>
        <taxon>Embryophyta</taxon>
        <taxon>Tracheophyta</taxon>
        <taxon>Spermatophyta</taxon>
        <taxon>Magnoliopsida</taxon>
        <taxon>eudicotyledons</taxon>
        <taxon>Gunneridae</taxon>
        <taxon>Pentapetalae</taxon>
        <taxon>rosids</taxon>
        <taxon>fabids</taxon>
        <taxon>Rosales</taxon>
        <taxon>Cannabaceae</taxon>
        <taxon>Cannabis</taxon>
    </lineage>
</organism>
<name>A0A803NPT7_CANSA</name>
<evidence type="ECO:0000313" key="1">
    <source>
        <dbReference type="EnsemblPlants" id="cds.evm.model.01.586"/>
    </source>
</evidence>
<evidence type="ECO:0000313" key="2">
    <source>
        <dbReference type="Proteomes" id="UP000596661"/>
    </source>
</evidence>
<reference evidence="1" key="2">
    <citation type="submission" date="2021-03" db="UniProtKB">
        <authorList>
            <consortium name="EnsemblPlants"/>
        </authorList>
    </citation>
    <scope>IDENTIFICATION</scope>
</reference>
<sequence>MWLYRNQNLGLGLEALHHVISSIPCTITTDMDQFLTQPYTVEEVFYALKSMSEDSSRGLNEGLSRLFQYEKNCCNLQGLRVARGAPSVSHLFFADDSLILSRANTRSIDAIKHSLDYYCRASGQKLNAVKSGYALATRLEEQQPTASLN</sequence>
<dbReference type="AlphaFoldDB" id="A0A803NPT7"/>
<proteinExistence type="predicted"/>
<dbReference type="Proteomes" id="UP000596661">
    <property type="component" value="Chromosome 1"/>
</dbReference>
<protein>
    <recommendedName>
        <fullName evidence="3">Reverse transcriptase</fullName>
    </recommendedName>
</protein>
<reference evidence="1" key="1">
    <citation type="submission" date="2018-11" db="EMBL/GenBank/DDBJ databases">
        <authorList>
            <person name="Grassa J C."/>
        </authorList>
    </citation>
    <scope>NUCLEOTIDE SEQUENCE [LARGE SCALE GENOMIC DNA]</scope>
</reference>
<accession>A0A803NPT7</accession>
<dbReference type="EnsemblPlants" id="evm.model.01.586">
    <property type="protein sequence ID" value="cds.evm.model.01.586"/>
    <property type="gene ID" value="evm.TU.01.586"/>
</dbReference>
<dbReference type="Gramene" id="evm.model.01.586">
    <property type="protein sequence ID" value="cds.evm.model.01.586"/>
    <property type="gene ID" value="evm.TU.01.586"/>
</dbReference>